<proteinExistence type="predicted"/>
<comment type="caution">
    <text evidence="1">The sequence shown here is derived from an EMBL/GenBank/DDBJ whole genome shotgun (WGS) entry which is preliminary data.</text>
</comment>
<name>A0A512PPK6_9LACO</name>
<evidence type="ECO:0000313" key="1">
    <source>
        <dbReference type="EMBL" id="GEP73123.1"/>
    </source>
</evidence>
<accession>A0A512PPK6</accession>
<dbReference type="AlphaFoldDB" id="A0A512PPK6"/>
<sequence length="47" mass="5157">MDSGNKSLFVTISISKASNYSMFDTYAGKIITTTRSAAENVLKLMSY</sequence>
<dbReference type="EMBL" id="BKAM01000051">
    <property type="protein sequence ID" value="GEP73123.1"/>
    <property type="molecule type" value="Genomic_DNA"/>
</dbReference>
<protein>
    <submittedName>
        <fullName evidence="1">Uncharacterized protein</fullName>
    </submittedName>
</protein>
<gene>
    <name evidence="1" type="ORF">LRA02_19910</name>
</gene>
<dbReference type="Proteomes" id="UP000321569">
    <property type="component" value="Unassembled WGS sequence"/>
</dbReference>
<organism evidence="1 2">
    <name type="scientific">Lentilactobacillus rapi</name>
    <dbReference type="NCBI Taxonomy" id="481723"/>
    <lineage>
        <taxon>Bacteria</taxon>
        <taxon>Bacillati</taxon>
        <taxon>Bacillota</taxon>
        <taxon>Bacilli</taxon>
        <taxon>Lactobacillales</taxon>
        <taxon>Lactobacillaceae</taxon>
        <taxon>Lentilactobacillus</taxon>
    </lineage>
</organism>
<reference evidence="1 2" key="1">
    <citation type="submission" date="2019-07" db="EMBL/GenBank/DDBJ databases">
        <title>Whole genome shotgun sequence of Lactobacillus rapi NBRC 109618.</title>
        <authorList>
            <person name="Hosoyama A."/>
            <person name="Uohara A."/>
            <person name="Ohji S."/>
            <person name="Ichikawa N."/>
        </authorList>
    </citation>
    <scope>NUCLEOTIDE SEQUENCE [LARGE SCALE GENOMIC DNA]</scope>
    <source>
        <strain evidence="1 2">NBRC 109618</strain>
    </source>
</reference>
<evidence type="ECO:0000313" key="2">
    <source>
        <dbReference type="Proteomes" id="UP000321569"/>
    </source>
</evidence>